<reference evidence="1" key="1">
    <citation type="submission" date="2010-06" db="EMBL/GenBank/DDBJ databases">
        <title>A neurotropic herpesvirus infecting the gastropod, abalone, shares ancestry with oyster herpesvirus and a herpesvirus associated with the amphioxus genome.</title>
        <authorList>
            <person name="Savin K.W."/>
            <person name="Cocks B.G."/>
            <person name="Wong F."/>
            <person name="Sawbridge T."/>
            <person name="Cogan N."/>
            <person name="Savage D."/>
            <person name="Warner S."/>
        </authorList>
    </citation>
    <scope>NUCLEOTIDE SEQUENCE</scope>
    <source>
        <strain evidence="1">Victoria</strain>
    </source>
</reference>
<name>E0ADJ4_9VIRU</name>
<sequence>MSIEEEEAAICMCRMERYTEGLFNGLLTGPLEDTFVCFTHGRYHHCNGGSDCEYNGKGECVYSGYTVKLEKIYARDCPPNYKNAYEFRLTQLKNPYSFRDAVHSFVLERHGDVITVEHLYNKQMELIIAALYHYFSQNIDNCAGMQAGKKVRELDSLFTDICHRVAEVSINDHNAKQTILLRMTPATKANKSMRGAIAVIISRAMEGAFKKLEPLITEEEAERERREIIRQKE</sequence>
<organism evidence="1">
    <name type="scientific">Abalone herpesvirus Victoria/AUS/2007</name>
    <dbReference type="NCBI Taxonomy" id="860344"/>
    <lineage>
        <taxon>Viruses</taxon>
        <taxon>Duplodnaviria</taxon>
        <taxon>Heunggongvirae</taxon>
        <taxon>Peploviricota</taxon>
        <taxon>Herviviricetes</taxon>
        <taxon>Herpesvirales</taxon>
        <taxon>Malacoherpesviridae</taxon>
        <taxon>Aurivirus</taxon>
        <taxon>Aurivirus haliotidmalaco1</taxon>
        <taxon>Haliotid herpesvirus 1</taxon>
    </lineage>
</organism>
<gene>
    <name evidence="1" type="ORF">AbHVp034</name>
</gene>
<accession>E0ADJ4</accession>
<protein>
    <submittedName>
        <fullName evidence="1">AbHVp034</fullName>
    </submittedName>
</protein>
<evidence type="ECO:0000313" key="1">
    <source>
        <dbReference type="EMBL" id="ADL16667.1"/>
    </source>
</evidence>
<proteinExistence type="predicted"/>
<dbReference type="EMBL" id="HM631981">
    <property type="protein sequence ID" value="ADL16667.1"/>
    <property type="molecule type" value="Genomic_DNA"/>
</dbReference>